<keyword evidence="1" id="KW-0175">Coiled coil</keyword>
<keyword evidence="2" id="KW-0472">Membrane</keyword>
<evidence type="ECO:0000256" key="1">
    <source>
        <dbReference type="SAM" id="Coils"/>
    </source>
</evidence>
<accession>A0A7R9GFH1</accession>
<keyword evidence="4" id="KW-1185">Reference proteome</keyword>
<feature type="transmembrane region" description="Helical" evidence="2">
    <location>
        <begin position="70"/>
        <end position="90"/>
    </location>
</feature>
<evidence type="ECO:0000256" key="2">
    <source>
        <dbReference type="SAM" id="Phobius"/>
    </source>
</evidence>
<dbReference type="EMBL" id="CAJPEX010001428">
    <property type="protein sequence ID" value="CAG0919131.1"/>
    <property type="molecule type" value="Genomic_DNA"/>
</dbReference>
<gene>
    <name evidence="3" type="ORF">NMOB1V02_LOCUS6668</name>
</gene>
<organism evidence="3">
    <name type="scientific">Notodromas monacha</name>
    <dbReference type="NCBI Taxonomy" id="399045"/>
    <lineage>
        <taxon>Eukaryota</taxon>
        <taxon>Metazoa</taxon>
        <taxon>Ecdysozoa</taxon>
        <taxon>Arthropoda</taxon>
        <taxon>Crustacea</taxon>
        <taxon>Oligostraca</taxon>
        <taxon>Ostracoda</taxon>
        <taxon>Podocopa</taxon>
        <taxon>Podocopida</taxon>
        <taxon>Cypridocopina</taxon>
        <taxon>Cypridoidea</taxon>
        <taxon>Cyprididae</taxon>
        <taxon>Notodromas</taxon>
    </lineage>
</organism>
<keyword evidence="2" id="KW-1133">Transmembrane helix</keyword>
<dbReference type="AlphaFoldDB" id="A0A7R9GFH1"/>
<proteinExistence type="predicted"/>
<evidence type="ECO:0000313" key="4">
    <source>
        <dbReference type="Proteomes" id="UP000678499"/>
    </source>
</evidence>
<sequence length="104" mass="11880">MGRRLLRQHNPSHLIDLGVDHKGYSTNPEELTELRRRLKEMKDLLGSEESDLSKLVNNKKKQCSFLDGNMVSLVFAVAMGLVLSVTVYAFQHLYTAVMKRFNLS</sequence>
<keyword evidence="2" id="KW-0812">Transmembrane</keyword>
<reference evidence="3" key="1">
    <citation type="submission" date="2020-11" db="EMBL/GenBank/DDBJ databases">
        <authorList>
            <person name="Tran Van P."/>
        </authorList>
    </citation>
    <scope>NUCLEOTIDE SEQUENCE</scope>
</reference>
<dbReference type="OrthoDB" id="6585706at2759"/>
<name>A0A7R9GFH1_9CRUS</name>
<dbReference type="Proteomes" id="UP000678499">
    <property type="component" value="Unassembled WGS sequence"/>
</dbReference>
<protein>
    <submittedName>
        <fullName evidence="3">Uncharacterized protein</fullName>
    </submittedName>
</protein>
<dbReference type="EMBL" id="OA883465">
    <property type="protein sequence ID" value="CAD7278979.1"/>
    <property type="molecule type" value="Genomic_DNA"/>
</dbReference>
<feature type="coiled-coil region" evidence="1">
    <location>
        <begin position="31"/>
        <end position="58"/>
    </location>
</feature>
<evidence type="ECO:0000313" key="3">
    <source>
        <dbReference type="EMBL" id="CAD7278979.1"/>
    </source>
</evidence>